<dbReference type="InterPro" id="IPR028098">
    <property type="entry name" value="Glyco_trans_4-like_N"/>
</dbReference>
<dbReference type="CDD" id="cd03807">
    <property type="entry name" value="GT4_WbnK-like"/>
    <property type="match status" value="1"/>
</dbReference>
<dbReference type="GO" id="GO:0016757">
    <property type="term" value="F:glycosyltransferase activity"/>
    <property type="evidence" value="ECO:0007669"/>
    <property type="project" value="UniProtKB-ARBA"/>
</dbReference>
<evidence type="ECO:0000259" key="1">
    <source>
        <dbReference type="Pfam" id="PF13439"/>
    </source>
</evidence>
<reference evidence="3" key="1">
    <citation type="submission" date="2017-05" db="EMBL/GenBank/DDBJ databases">
        <title>Complete and WGS of Bordetella genogroups.</title>
        <authorList>
            <person name="Spilker T."/>
            <person name="Lipuma J."/>
        </authorList>
    </citation>
    <scope>NUCLEOTIDE SEQUENCE [LARGE SCALE GENOMIC DNA]</scope>
    <source>
        <strain evidence="3">AU18089</strain>
    </source>
</reference>
<comment type="caution">
    <text evidence="2">The sequence shown here is derived from an EMBL/GenBank/DDBJ whole genome shotgun (WGS) entry which is preliminary data.</text>
</comment>
<dbReference type="Gene3D" id="3.40.50.2000">
    <property type="entry name" value="Glycogen Phosphorylase B"/>
    <property type="match status" value="2"/>
</dbReference>
<evidence type="ECO:0000313" key="3">
    <source>
        <dbReference type="Proteomes" id="UP000216947"/>
    </source>
</evidence>
<dbReference type="PANTHER" id="PTHR12526">
    <property type="entry name" value="GLYCOSYLTRANSFERASE"/>
    <property type="match status" value="1"/>
</dbReference>
<dbReference type="EMBL" id="NEVK01000007">
    <property type="protein sequence ID" value="OZI17175.1"/>
    <property type="molecule type" value="Genomic_DNA"/>
</dbReference>
<evidence type="ECO:0000313" key="2">
    <source>
        <dbReference type="EMBL" id="OZI17175.1"/>
    </source>
</evidence>
<gene>
    <name evidence="2" type="ORF">CAL19_15135</name>
</gene>
<proteinExistence type="predicted"/>
<keyword evidence="2" id="KW-0808">Transferase</keyword>
<dbReference type="Pfam" id="PF13692">
    <property type="entry name" value="Glyco_trans_1_4"/>
    <property type="match status" value="1"/>
</dbReference>
<dbReference type="SUPFAM" id="SSF53756">
    <property type="entry name" value="UDP-Glycosyltransferase/glycogen phosphorylase"/>
    <property type="match status" value="1"/>
</dbReference>
<organism evidence="2 3">
    <name type="scientific">Bordetella genomosp. 7</name>
    <dbReference type="NCBI Taxonomy" id="1416805"/>
    <lineage>
        <taxon>Bacteria</taxon>
        <taxon>Pseudomonadati</taxon>
        <taxon>Pseudomonadota</taxon>
        <taxon>Betaproteobacteria</taxon>
        <taxon>Burkholderiales</taxon>
        <taxon>Alcaligenaceae</taxon>
        <taxon>Bordetella</taxon>
    </lineage>
</organism>
<accession>A0A261QWM1</accession>
<dbReference type="RefSeq" id="WP_094797259.1">
    <property type="nucleotide sequence ID" value="NZ_NEVK01000007.1"/>
</dbReference>
<dbReference type="Pfam" id="PF13439">
    <property type="entry name" value="Glyco_transf_4"/>
    <property type="match status" value="1"/>
</dbReference>
<keyword evidence="3" id="KW-1185">Reference proteome</keyword>
<dbReference type="Proteomes" id="UP000216947">
    <property type="component" value="Unassembled WGS sequence"/>
</dbReference>
<sequence length="386" mass="41213">MTRPAILRVTHVITGLGQGGAESVLFRLATYPDQRVRHTVVSLTDDGVYGTRLRHAGVTVHTLDMPRGRLTLGGFLALRRLLAHERPDAVQTWMYHADLIGGLAARMAGVRAVAWGIRNSGAYLDRSSRSARLVLKLCARLSGWLPRAVVCAARDSAVRHQQYGYRPDRLVVISNGYDLSRFQPDAEAGQRMRRLWQVPDGTPLVGCVARWDPLKDHANLLGALAALVRDGRDRGMHCVLVGRGMSPGNTELAGLIERHGLRGRVLLAGPSDDVPAVMNALDLHVLSSCAEGFPNVVAEAMACGTPCVVTNVGDAAHILGDTGPVVAPEQPEALAQGIAAALDDVAARGRAAVGAPGRARVLAEFDLAKMVAAYEAVWRRIAGADA</sequence>
<name>A0A261QWM1_9BORD</name>
<feature type="domain" description="Glycosyltransferase subfamily 4-like N-terminal" evidence="1">
    <location>
        <begin position="19"/>
        <end position="181"/>
    </location>
</feature>
<dbReference type="PANTHER" id="PTHR12526:SF636">
    <property type="entry name" value="BLL3647 PROTEIN"/>
    <property type="match status" value="1"/>
</dbReference>
<dbReference type="AlphaFoldDB" id="A0A261QWM1"/>
<protein>
    <submittedName>
        <fullName evidence="2">Glycosyl transferase</fullName>
    </submittedName>
</protein>